<dbReference type="STRING" id="684364.F4P0U9"/>
<dbReference type="HOGENOM" id="CLU_025524_2_0_1"/>
<dbReference type="GO" id="GO:0070761">
    <property type="term" value="C:pre-snoRNP complex"/>
    <property type="evidence" value="ECO:0000318"/>
    <property type="project" value="GO_Central"/>
</dbReference>
<evidence type="ECO:0000313" key="16">
    <source>
        <dbReference type="Proteomes" id="UP000007241"/>
    </source>
</evidence>
<evidence type="ECO:0000256" key="13">
    <source>
        <dbReference type="PROSITE-ProRule" id="PRU00453"/>
    </source>
</evidence>
<proteinExistence type="inferred from homology"/>
<dbReference type="Gene3D" id="3.30.60.190">
    <property type="match status" value="1"/>
</dbReference>
<dbReference type="GeneID" id="18241237"/>
<dbReference type="InParanoid" id="F4P0U9"/>
<keyword evidence="3" id="KW-0597">Phosphoprotein</keyword>
<dbReference type="Pfam" id="PF25790">
    <property type="entry name" value="BCD1"/>
    <property type="match status" value="1"/>
</dbReference>
<keyword evidence="7" id="KW-0832">Ubl conjugation</keyword>
<dbReference type="Pfam" id="PF04438">
    <property type="entry name" value="zf-HIT"/>
    <property type="match status" value="1"/>
</dbReference>
<dbReference type="SUPFAM" id="SSF144232">
    <property type="entry name" value="HIT/MYND zinc finger-like"/>
    <property type="match status" value="1"/>
</dbReference>
<evidence type="ECO:0000256" key="9">
    <source>
        <dbReference type="ARBA" id="ARBA00049654"/>
    </source>
</evidence>
<evidence type="ECO:0000256" key="8">
    <source>
        <dbReference type="ARBA" id="ARBA00049598"/>
    </source>
</evidence>
<dbReference type="PROSITE" id="PS51083">
    <property type="entry name" value="ZF_HIT"/>
    <property type="match status" value="1"/>
</dbReference>
<evidence type="ECO:0000256" key="4">
    <source>
        <dbReference type="ARBA" id="ARBA00022723"/>
    </source>
</evidence>
<comment type="function">
    <text evidence="8">Required for box C/D snoRNAs accumulation involved in snoRNA processing, snoRNA transport to the nucleolus and ribosome biogenesis.</text>
</comment>
<evidence type="ECO:0000256" key="2">
    <source>
        <dbReference type="ARBA" id="ARBA00022517"/>
    </source>
</evidence>
<dbReference type="EMBL" id="GL882882">
    <property type="protein sequence ID" value="EGF81344.1"/>
    <property type="molecule type" value="Genomic_DNA"/>
</dbReference>
<evidence type="ECO:0000256" key="6">
    <source>
        <dbReference type="ARBA" id="ARBA00022833"/>
    </source>
</evidence>
<feature type="domain" description="HIT-type" evidence="14">
    <location>
        <begin position="5"/>
        <end position="39"/>
    </location>
</feature>
<evidence type="ECO:0000313" key="15">
    <source>
        <dbReference type="EMBL" id="EGF81344.1"/>
    </source>
</evidence>
<evidence type="ECO:0000259" key="14">
    <source>
        <dbReference type="PROSITE" id="PS51083"/>
    </source>
</evidence>
<dbReference type="PANTHER" id="PTHR13483">
    <property type="entry name" value="BOX C_D SNORNA PROTEIN 1-RELATED"/>
    <property type="match status" value="1"/>
</dbReference>
<protein>
    <recommendedName>
        <fullName evidence="11">Box C/D snoRNA protein 1</fullName>
    </recommendedName>
    <alternativeName>
        <fullName evidence="12">Zinc finger HIT domain-containing protein 6</fullName>
    </alternativeName>
</protein>
<name>F4P0U9_BATDJ</name>
<dbReference type="OrthoDB" id="272357at2759"/>
<dbReference type="InterPro" id="IPR057721">
    <property type="entry name" value="BCD1_alpha/beta"/>
</dbReference>
<comment type="similarity">
    <text evidence="9">Belongs to the BCD1 family.</text>
</comment>
<dbReference type="PANTHER" id="PTHR13483:SF3">
    <property type="entry name" value="BOX C_D SNORNA PROTEIN 1"/>
    <property type="match status" value="1"/>
</dbReference>
<evidence type="ECO:0000256" key="3">
    <source>
        <dbReference type="ARBA" id="ARBA00022553"/>
    </source>
</evidence>
<keyword evidence="1" id="KW-1017">Isopeptide bond</keyword>
<dbReference type="Proteomes" id="UP000007241">
    <property type="component" value="Unassembled WGS sequence"/>
</dbReference>
<keyword evidence="16" id="KW-1185">Reference proteome</keyword>
<dbReference type="FunFam" id="3.30.60.190:FF:000001">
    <property type="entry name" value="box C/D snoRNA protein 1"/>
    <property type="match status" value="1"/>
</dbReference>
<keyword evidence="2" id="KW-0690">Ribosome biogenesis</keyword>
<gene>
    <name evidence="15" type="ORF">BATDEDRAFT_36875</name>
</gene>
<evidence type="ECO:0000256" key="10">
    <source>
        <dbReference type="ARBA" id="ARBA00061949"/>
    </source>
</evidence>
<dbReference type="InterPro" id="IPR007529">
    <property type="entry name" value="Znf_HIT"/>
</dbReference>
<dbReference type="AlphaFoldDB" id="F4P0U9"/>
<reference evidence="15 16" key="1">
    <citation type="submission" date="2009-12" db="EMBL/GenBank/DDBJ databases">
        <title>The draft genome of Batrachochytrium dendrobatidis.</title>
        <authorList>
            <consortium name="US DOE Joint Genome Institute (JGI-PGF)"/>
            <person name="Kuo A."/>
            <person name="Salamov A."/>
            <person name="Schmutz J."/>
            <person name="Lucas S."/>
            <person name="Pitluck S."/>
            <person name="Rosenblum E."/>
            <person name="Stajich J."/>
            <person name="Eisen M."/>
            <person name="Grigoriev I.V."/>
        </authorList>
    </citation>
    <scope>NUCLEOTIDE SEQUENCE [LARGE SCALE GENOMIC DNA]</scope>
    <source>
        <strain evidence="16">JAM81 / FGSC 10211</strain>
    </source>
</reference>
<organism evidence="15 16">
    <name type="scientific">Batrachochytrium dendrobatidis (strain JAM81 / FGSC 10211)</name>
    <name type="common">Frog chytrid fungus</name>
    <dbReference type="NCBI Taxonomy" id="684364"/>
    <lineage>
        <taxon>Eukaryota</taxon>
        <taxon>Fungi</taxon>
        <taxon>Fungi incertae sedis</taxon>
        <taxon>Chytridiomycota</taxon>
        <taxon>Chytridiomycota incertae sedis</taxon>
        <taxon>Chytridiomycetes</taxon>
        <taxon>Rhizophydiales</taxon>
        <taxon>Rhizophydiales incertae sedis</taxon>
        <taxon>Batrachochytrium</taxon>
    </lineage>
</organism>
<keyword evidence="5 13" id="KW-0863">Zinc-finger</keyword>
<dbReference type="RefSeq" id="XP_006678080.1">
    <property type="nucleotide sequence ID" value="XM_006678017.1"/>
</dbReference>
<dbReference type="GO" id="GO:0005634">
    <property type="term" value="C:nucleus"/>
    <property type="evidence" value="ECO:0000318"/>
    <property type="project" value="GO_Central"/>
</dbReference>
<comment type="subunit">
    <text evidence="10">Interacts with FBL, SNU13, NOP58, NUFIP1, RUVBL1, RUVBL2 and TAF9. Interacts (via HIT-type zinc finger) with the RUVBL1/RUVBL2 complex in the presence of ADP.</text>
</comment>
<keyword evidence="4" id="KW-0479">Metal-binding</keyword>
<sequence length="259" mass="29264">MREDCQICLSQAAKYTCPKCRVKTCSLPCVQSHKKLQSCDGKRDKAGYIAKKKYDMACLTSDYCFLEDVSRAADNATRDNANSPSLVHANTLHKPARPLSYMQHLLTKECRSRGTTVKFMSAGMKRHDANQSMYRKKDQTICWTVEWTFVMGESAPQIRVLDARVDETCTLKAALERLLADRPGNTIQRHNLKKFCSDSGDHSVSVKLLQEDIPVNERMQGSGLDTNLTLRQVLQDKTVIEMPRFIVEIDGTRPATTIQ</sequence>
<keyword evidence="6" id="KW-0862">Zinc</keyword>
<evidence type="ECO:0000256" key="12">
    <source>
        <dbReference type="ARBA" id="ARBA00077531"/>
    </source>
</evidence>
<dbReference type="GO" id="GO:0000463">
    <property type="term" value="P:maturation of LSU-rRNA from tricistronic rRNA transcript (SSU-rRNA, 5.8S rRNA, LSU-rRNA)"/>
    <property type="evidence" value="ECO:0000318"/>
    <property type="project" value="GO_Central"/>
</dbReference>
<evidence type="ECO:0000256" key="1">
    <source>
        <dbReference type="ARBA" id="ARBA00022499"/>
    </source>
</evidence>
<evidence type="ECO:0000256" key="11">
    <source>
        <dbReference type="ARBA" id="ARBA00068630"/>
    </source>
</evidence>
<dbReference type="CDD" id="cd23023">
    <property type="entry name" value="zf-HIT_BCD1"/>
    <property type="match status" value="1"/>
</dbReference>
<dbReference type="InterPro" id="IPR051639">
    <property type="entry name" value="BCD1"/>
</dbReference>
<evidence type="ECO:0000256" key="5">
    <source>
        <dbReference type="ARBA" id="ARBA00022771"/>
    </source>
</evidence>
<dbReference type="GO" id="GO:0000492">
    <property type="term" value="P:box C/D snoRNP assembly"/>
    <property type="evidence" value="ECO:0000318"/>
    <property type="project" value="GO_Central"/>
</dbReference>
<accession>F4P0U9</accession>
<dbReference type="GO" id="GO:0008270">
    <property type="term" value="F:zinc ion binding"/>
    <property type="evidence" value="ECO:0007669"/>
    <property type="project" value="UniProtKB-UniRule"/>
</dbReference>
<evidence type="ECO:0000256" key="7">
    <source>
        <dbReference type="ARBA" id="ARBA00022843"/>
    </source>
</evidence>
<dbReference type="OMA" id="NITRSRM"/>